<feature type="region of interest" description="Disordered" evidence="8">
    <location>
        <begin position="326"/>
        <end position="351"/>
    </location>
</feature>
<evidence type="ECO:0000256" key="5">
    <source>
        <dbReference type="ARBA" id="ARBA00022833"/>
    </source>
</evidence>
<dbReference type="PANTHER" id="PTHR24388:SF54">
    <property type="entry name" value="PROTEIN ESCARGOT"/>
    <property type="match status" value="1"/>
</dbReference>
<dbReference type="OrthoDB" id="6129947at2759"/>
<keyword evidence="11" id="KW-1185">Reference proteome</keyword>
<name>A0A2T7P8G0_POMCA</name>
<evidence type="ECO:0000256" key="2">
    <source>
        <dbReference type="ARBA" id="ARBA00022723"/>
    </source>
</evidence>
<proteinExistence type="predicted"/>
<dbReference type="EMBL" id="PZQS01000005">
    <property type="protein sequence ID" value="PVD29691.1"/>
    <property type="molecule type" value="Genomic_DNA"/>
</dbReference>
<dbReference type="GO" id="GO:0005634">
    <property type="term" value="C:nucleus"/>
    <property type="evidence" value="ECO:0007669"/>
    <property type="project" value="UniProtKB-SubCell"/>
</dbReference>
<feature type="domain" description="C2H2-type" evidence="9">
    <location>
        <begin position="119"/>
        <end position="147"/>
    </location>
</feature>
<dbReference type="InterPro" id="IPR050527">
    <property type="entry name" value="Snail/Krueppel_Znf"/>
</dbReference>
<dbReference type="GO" id="GO:0008270">
    <property type="term" value="F:zinc ion binding"/>
    <property type="evidence" value="ECO:0007669"/>
    <property type="project" value="UniProtKB-KW"/>
</dbReference>
<reference evidence="10 11" key="1">
    <citation type="submission" date="2018-04" db="EMBL/GenBank/DDBJ databases">
        <title>The genome of golden apple snail Pomacea canaliculata provides insight into stress tolerance and invasive adaptation.</title>
        <authorList>
            <person name="Liu C."/>
            <person name="Liu B."/>
            <person name="Ren Y."/>
            <person name="Zhang Y."/>
            <person name="Wang H."/>
            <person name="Li S."/>
            <person name="Jiang F."/>
            <person name="Yin L."/>
            <person name="Zhang G."/>
            <person name="Qian W."/>
            <person name="Fan W."/>
        </authorList>
    </citation>
    <scope>NUCLEOTIDE SEQUENCE [LARGE SCALE GENOMIC DNA]</scope>
    <source>
        <strain evidence="10">SZHN2017</strain>
        <tissue evidence="10">Muscle</tissue>
    </source>
</reference>
<protein>
    <recommendedName>
        <fullName evidence="9">C2H2-type domain-containing protein</fullName>
    </recommendedName>
</protein>
<keyword evidence="4 7" id="KW-0863">Zinc-finger</keyword>
<feature type="compositionally biased region" description="Basic and acidic residues" evidence="8">
    <location>
        <begin position="341"/>
        <end position="351"/>
    </location>
</feature>
<comment type="caution">
    <text evidence="10">The sequence shown here is derived from an EMBL/GenBank/DDBJ whole genome shotgun (WGS) entry which is preliminary data.</text>
</comment>
<evidence type="ECO:0000256" key="6">
    <source>
        <dbReference type="ARBA" id="ARBA00023242"/>
    </source>
</evidence>
<feature type="domain" description="C2H2-type" evidence="9">
    <location>
        <begin position="380"/>
        <end position="403"/>
    </location>
</feature>
<feature type="domain" description="C2H2-type" evidence="9">
    <location>
        <begin position="618"/>
        <end position="645"/>
    </location>
</feature>
<dbReference type="PANTHER" id="PTHR24388">
    <property type="entry name" value="ZINC FINGER PROTEIN"/>
    <property type="match status" value="1"/>
</dbReference>
<dbReference type="PROSITE" id="PS00028">
    <property type="entry name" value="ZINC_FINGER_C2H2_1"/>
    <property type="match status" value="4"/>
</dbReference>
<dbReference type="AlphaFoldDB" id="A0A2T7P8G0"/>
<sequence length="658" mass="72880">MEIIIHAKIETSPCCGSPDVCCCGLDANGGESVVTTPTTGLKLSRETTPVAEAGCTRRSERLYQTKGSDSQSECVFATRGLPHARVRDEVAVREIAGGRRGRHYDAAGGQLAAAMLAAAHCSECGIRFKHMHSLRRHFRLQYIEEKGKHDRPTTRTFPAQLRKLFLQRELLPYRAFELDVRRMRLKAIWATRMGAPRSSVDGKRAAPVPDPRLAWCPQCSKKFKHAYNLKRHLRVCHQVCLYPCDYCNASFNRSDNLLKHVREKHRSHDRDSSAVDLLAEAGIHGESLQRLKIERNASSDGQGQGYAHAGDNHERLAREKAAEMRGSISNDADDSLAGETAEGRGRSGNDDRQCTQCGMVFCSAGNLRRHVKARHQAFIFPCDFCGAAFNRSDNLRKHNREKHGLGAKGSFRPVSGYKAAPHPLGLATEGVGLAKKQTCTPANSLARVRHRSAQEGEQEGSVDSHFQAVLQEVGLQEMLPYVFSDLVQTSPAAAGKCRSFDLLDNVGPSSPPHQALMCKVCGAFSRTSFELHSHEWNAHGRAVDIGCRDCDARLATFEKYVQHYHLLHALPAAPSLQRAETLDPPRLSSNSCRKCGASFSRSWCLKRHMWKCEGTFHLACQVCGQVFWRKDTFRSHLLTHTTANPTSTPGGGVEQTKT</sequence>
<evidence type="ECO:0000259" key="9">
    <source>
        <dbReference type="PROSITE" id="PS50157"/>
    </source>
</evidence>
<dbReference type="Proteomes" id="UP000245119">
    <property type="component" value="Linkage Group LG5"/>
</dbReference>
<evidence type="ECO:0000256" key="7">
    <source>
        <dbReference type="PROSITE-ProRule" id="PRU00042"/>
    </source>
</evidence>
<keyword evidence="3" id="KW-0677">Repeat</keyword>
<dbReference type="GO" id="GO:0000981">
    <property type="term" value="F:DNA-binding transcription factor activity, RNA polymerase II-specific"/>
    <property type="evidence" value="ECO:0007669"/>
    <property type="project" value="TreeGrafter"/>
</dbReference>
<feature type="domain" description="C2H2-type" evidence="9">
    <location>
        <begin position="242"/>
        <end position="270"/>
    </location>
</feature>
<dbReference type="Pfam" id="PF13912">
    <property type="entry name" value="zf-C2H2_6"/>
    <property type="match status" value="1"/>
</dbReference>
<accession>A0A2T7P8G0</accession>
<keyword evidence="5" id="KW-0862">Zinc</keyword>
<feature type="domain" description="C2H2-type" evidence="9">
    <location>
        <begin position="352"/>
        <end position="375"/>
    </location>
</feature>
<keyword evidence="2" id="KW-0479">Metal-binding</keyword>
<dbReference type="InterPro" id="IPR013087">
    <property type="entry name" value="Znf_C2H2_type"/>
</dbReference>
<gene>
    <name evidence="10" type="ORF">C0Q70_08946</name>
</gene>
<dbReference type="PROSITE" id="PS50157">
    <property type="entry name" value="ZINC_FINGER_C2H2_2"/>
    <property type="match status" value="6"/>
</dbReference>
<feature type="domain" description="C2H2-type" evidence="9">
    <location>
        <begin position="214"/>
        <end position="237"/>
    </location>
</feature>
<keyword evidence="6" id="KW-0539">Nucleus</keyword>
<organism evidence="10 11">
    <name type="scientific">Pomacea canaliculata</name>
    <name type="common">Golden apple snail</name>
    <dbReference type="NCBI Taxonomy" id="400727"/>
    <lineage>
        <taxon>Eukaryota</taxon>
        <taxon>Metazoa</taxon>
        <taxon>Spiralia</taxon>
        <taxon>Lophotrochozoa</taxon>
        <taxon>Mollusca</taxon>
        <taxon>Gastropoda</taxon>
        <taxon>Caenogastropoda</taxon>
        <taxon>Architaenioglossa</taxon>
        <taxon>Ampullarioidea</taxon>
        <taxon>Ampullariidae</taxon>
        <taxon>Pomacea</taxon>
    </lineage>
</organism>
<evidence type="ECO:0000256" key="1">
    <source>
        <dbReference type="ARBA" id="ARBA00004123"/>
    </source>
</evidence>
<evidence type="ECO:0000256" key="8">
    <source>
        <dbReference type="SAM" id="MobiDB-lite"/>
    </source>
</evidence>
<comment type="subcellular location">
    <subcellularLocation>
        <location evidence="1">Nucleus</location>
    </subcellularLocation>
</comment>
<evidence type="ECO:0000313" key="11">
    <source>
        <dbReference type="Proteomes" id="UP000245119"/>
    </source>
</evidence>
<dbReference type="SMART" id="SM00355">
    <property type="entry name" value="ZnF_C2H2"/>
    <property type="match status" value="9"/>
</dbReference>
<evidence type="ECO:0000313" key="10">
    <source>
        <dbReference type="EMBL" id="PVD29691.1"/>
    </source>
</evidence>
<evidence type="ECO:0000256" key="3">
    <source>
        <dbReference type="ARBA" id="ARBA00022737"/>
    </source>
</evidence>
<dbReference type="Pfam" id="PF00096">
    <property type="entry name" value="zf-C2H2"/>
    <property type="match status" value="3"/>
</dbReference>
<dbReference type="SUPFAM" id="SSF57667">
    <property type="entry name" value="beta-beta-alpha zinc fingers"/>
    <property type="match status" value="3"/>
</dbReference>
<dbReference type="InterPro" id="IPR036236">
    <property type="entry name" value="Znf_C2H2_sf"/>
</dbReference>
<dbReference type="GO" id="GO:0000978">
    <property type="term" value="F:RNA polymerase II cis-regulatory region sequence-specific DNA binding"/>
    <property type="evidence" value="ECO:0007669"/>
    <property type="project" value="TreeGrafter"/>
</dbReference>
<evidence type="ECO:0000256" key="4">
    <source>
        <dbReference type="ARBA" id="ARBA00022771"/>
    </source>
</evidence>
<dbReference type="Gene3D" id="3.30.160.60">
    <property type="entry name" value="Classic Zinc Finger"/>
    <property type="match status" value="3"/>
</dbReference>